<dbReference type="SUPFAM" id="SSF50249">
    <property type="entry name" value="Nucleic acid-binding proteins"/>
    <property type="match status" value="4"/>
</dbReference>
<feature type="domain" description="S1 motif" evidence="6">
    <location>
        <begin position="224"/>
        <end position="292"/>
    </location>
</feature>
<dbReference type="PATRIC" id="fig|1703775.3.peg.3407"/>
<keyword evidence="2" id="KW-0689">Ribosomal protein</keyword>
<dbReference type="GO" id="GO:0005840">
    <property type="term" value="C:ribosome"/>
    <property type="evidence" value="ECO:0007669"/>
    <property type="project" value="UniProtKB-KW"/>
</dbReference>
<gene>
    <name evidence="7" type="ORF">AMJ44_02740</name>
</gene>
<dbReference type="GO" id="GO:0005737">
    <property type="term" value="C:cytoplasm"/>
    <property type="evidence" value="ECO:0007669"/>
    <property type="project" value="UniProtKB-ARBA"/>
</dbReference>
<dbReference type="InterPro" id="IPR050437">
    <property type="entry name" value="Ribos_protein_bS1-like"/>
</dbReference>
<evidence type="ECO:0000313" key="7">
    <source>
        <dbReference type="EMBL" id="KPJ69758.1"/>
    </source>
</evidence>
<feature type="region of interest" description="Disordered" evidence="5">
    <location>
        <begin position="1"/>
        <end position="38"/>
    </location>
</feature>
<dbReference type="NCBIfam" id="NF005208">
    <property type="entry name" value="PRK06676.1"/>
    <property type="match status" value="1"/>
</dbReference>
<dbReference type="PANTHER" id="PTHR10724">
    <property type="entry name" value="30S RIBOSOMAL PROTEIN S1"/>
    <property type="match status" value="1"/>
</dbReference>
<dbReference type="CDD" id="cd05688">
    <property type="entry name" value="S1_RPS1_repeat_ec3"/>
    <property type="match status" value="1"/>
</dbReference>
<dbReference type="SMART" id="SM00316">
    <property type="entry name" value="S1"/>
    <property type="match status" value="4"/>
</dbReference>
<feature type="region of interest" description="Disordered" evidence="5">
    <location>
        <begin position="388"/>
        <end position="431"/>
    </location>
</feature>
<evidence type="ECO:0000256" key="5">
    <source>
        <dbReference type="SAM" id="MobiDB-lite"/>
    </source>
</evidence>
<reference evidence="7 8" key="1">
    <citation type="journal article" date="2015" name="Microbiome">
        <title>Genomic resolution of linkages in carbon, nitrogen, and sulfur cycling among widespread estuary sediment bacteria.</title>
        <authorList>
            <person name="Baker B.J."/>
            <person name="Lazar C.S."/>
            <person name="Teske A.P."/>
            <person name="Dick G.J."/>
        </authorList>
    </citation>
    <scope>NUCLEOTIDE SEQUENCE [LARGE SCALE GENOMIC DNA]</scope>
    <source>
        <strain evidence="7">DG_54_3</strain>
    </source>
</reference>
<dbReference type="GO" id="GO:0003729">
    <property type="term" value="F:mRNA binding"/>
    <property type="evidence" value="ECO:0007669"/>
    <property type="project" value="TreeGrafter"/>
</dbReference>
<evidence type="ECO:0000259" key="6">
    <source>
        <dbReference type="PROSITE" id="PS50126"/>
    </source>
</evidence>
<dbReference type="PANTHER" id="PTHR10724:SF7">
    <property type="entry name" value="SMALL RIBOSOMAL SUBUNIT PROTEIN BS1C"/>
    <property type="match status" value="1"/>
</dbReference>
<feature type="domain" description="S1 motif" evidence="6">
    <location>
        <begin position="309"/>
        <end position="378"/>
    </location>
</feature>
<dbReference type="AlphaFoldDB" id="A0A0S7Y4S5"/>
<comment type="caution">
    <text evidence="7">The sequence shown here is derived from an EMBL/GenBank/DDBJ whole genome shotgun (WGS) entry which is preliminary data.</text>
</comment>
<dbReference type="Gene3D" id="2.40.50.140">
    <property type="entry name" value="Nucleic acid-binding proteins"/>
    <property type="match status" value="4"/>
</dbReference>
<dbReference type="FunFam" id="2.40.50.140:FF:000103">
    <property type="entry name" value="protein RRP5 homolog"/>
    <property type="match status" value="1"/>
</dbReference>
<dbReference type="FunFam" id="2.40.50.140:FF:000051">
    <property type="entry name" value="RNA-binding transcriptional accessory protein"/>
    <property type="match status" value="1"/>
</dbReference>
<dbReference type="GO" id="GO:1990904">
    <property type="term" value="C:ribonucleoprotein complex"/>
    <property type="evidence" value="ECO:0007669"/>
    <property type="project" value="UniProtKB-KW"/>
</dbReference>
<dbReference type="InterPro" id="IPR035104">
    <property type="entry name" value="Ribosomal_protein_S1-like"/>
</dbReference>
<evidence type="ECO:0000256" key="4">
    <source>
        <dbReference type="ARBA" id="ARBA00025604"/>
    </source>
</evidence>
<evidence type="ECO:0000256" key="2">
    <source>
        <dbReference type="ARBA" id="ARBA00022980"/>
    </source>
</evidence>
<name>A0A0S7Y4S5_UNCSA</name>
<accession>A0A0S7Y4S5</accession>
<dbReference type="CDD" id="cd04465">
    <property type="entry name" value="S1_RPS1_repeat_ec2_hs2"/>
    <property type="match status" value="1"/>
</dbReference>
<proteinExistence type="inferred from homology"/>
<dbReference type="InterPro" id="IPR003029">
    <property type="entry name" value="S1_domain"/>
</dbReference>
<dbReference type="Pfam" id="PF00575">
    <property type="entry name" value="S1"/>
    <property type="match status" value="4"/>
</dbReference>
<dbReference type="GO" id="GO:0006412">
    <property type="term" value="P:translation"/>
    <property type="evidence" value="ECO:0007669"/>
    <property type="project" value="TreeGrafter"/>
</dbReference>
<evidence type="ECO:0000256" key="1">
    <source>
        <dbReference type="ARBA" id="ARBA00006767"/>
    </source>
</evidence>
<evidence type="ECO:0000256" key="3">
    <source>
        <dbReference type="ARBA" id="ARBA00023274"/>
    </source>
</evidence>
<comment type="similarity">
    <text evidence="1">Belongs to the bacterial ribosomal protein bS1 family.</text>
</comment>
<dbReference type="GO" id="GO:0003735">
    <property type="term" value="F:structural constituent of ribosome"/>
    <property type="evidence" value="ECO:0007669"/>
    <property type="project" value="TreeGrafter"/>
</dbReference>
<feature type="compositionally biased region" description="Acidic residues" evidence="5">
    <location>
        <begin position="422"/>
        <end position="431"/>
    </location>
</feature>
<dbReference type="InterPro" id="IPR012340">
    <property type="entry name" value="NA-bd_OB-fold"/>
</dbReference>
<comment type="function">
    <text evidence="4">Binds mRNA; thus facilitating recognition of the initiation point. It is needed to translate mRNA with a short Shine-Dalgarno (SD) purine-rich sequence.</text>
</comment>
<keyword evidence="3" id="KW-0687">Ribonucleoprotein</keyword>
<evidence type="ECO:0000313" key="8">
    <source>
        <dbReference type="Proteomes" id="UP000051861"/>
    </source>
</evidence>
<dbReference type="PRINTS" id="PR00681">
    <property type="entry name" value="RIBOSOMALS1"/>
</dbReference>
<organism evidence="7 8">
    <name type="scientific">candidate division WOR-1 bacterium DG_54_3</name>
    <dbReference type="NCBI Taxonomy" id="1703775"/>
    <lineage>
        <taxon>Bacteria</taxon>
        <taxon>Bacillati</taxon>
        <taxon>Saganbacteria</taxon>
    </lineage>
</organism>
<feature type="compositionally biased region" description="Basic and acidic residues" evidence="5">
    <location>
        <begin position="1"/>
        <end position="14"/>
    </location>
</feature>
<protein>
    <recommendedName>
        <fullName evidence="6">S1 motif domain-containing protein</fullName>
    </recommendedName>
</protein>
<dbReference type="PROSITE" id="PS50126">
    <property type="entry name" value="S1"/>
    <property type="match status" value="4"/>
</dbReference>
<feature type="compositionally biased region" description="Basic and acidic residues" evidence="5">
    <location>
        <begin position="388"/>
        <end position="421"/>
    </location>
</feature>
<dbReference type="CDD" id="cd05687">
    <property type="entry name" value="S1_RPS1_repeat_ec1_hs1"/>
    <property type="match status" value="1"/>
</dbReference>
<dbReference type="Proteomes" id="UP000051861">
    <property type="component" value="Unassembled WGS sequence"/>
</dbReference>
<sequence length="431" mass="47969">MPPKEEVKKEEFKATKITLPAKEKPAPAPPPKPKAEAPTYEATFKEYKAGDIVKGTVLKIDPSGVLVDIKYKADGLILPEELSDKSFGSPEEIVKVGEAIDVYIENLENKEGYVVLSKKRADYEKRWRTAYDAYKNKKILEGKVIQALKGGLVLDCEGIRGFIPASQVLKKAEESLESFKDKILPVKVIEINRRQGKIVLSHKLAAGEKEKYKAVKLLDQLEVGQIRHGIVSSIKSFGAFVDIGGIEGLIHLSELSWKRVKHPSEVLKLGQEIDVFVLGVDKISKKVALGLKELQPDPWVNAADYFKPGQIVKAKIMRFAKFGAFAELEHGLEGLIHISEISKEPVQKPEDAAKVGDVVEVKVLRVLPEEQKIGLSIKEALLQKEKEELKKTTPPSEESKKVTIGDIIAQKEKEKAEREAEMEGEEQEEVT</sequence>
<dbReference type="EMBL" id="LIZX01000015">
    <property type="protein sequence ID" value="KPJ69758.1"/>
    <property type="molecule type" value="Genomic_DNA"/>
</dbReference>
<feature type="domain" description="S1 motif" evidence="6">
    <location>
        <begin position="137"/>
        <end position="203"/>
    </location>
</feature>
<feature type="domain" description="S1 motif" evidence="6">
    <location>
        <begin position="50"/>
        <end position="119"/>
    </location>
</feature>